<evidence type="ECO:0000256" key="7">
    <source>
        <dbReference type="ARBA" id="ARBA00023136"/>
    </source>
</evidence>
<keyword evidence="8 10" id="KW-0675">Receptor</keyword>
<evidence type="ECO:0000256" key="2">
    <source>
        <dbReference type="ARBA" id="ARBA00022475"/>
    </source>
</evidence>
<keyword evidence="2" id="KW-1003">Cell membrane</keyword>
<evidence type="ECO:0000313" key="12">
    <source>
        <dbReference type="Proteomes" id="UP000653454"/>
    </source>
</evidence>
<dbReference type="InterPro" id="IPR004117">
    <property type="entry name" value="7tm6_olfct_rcpt"/>
</dbReference>
<feature type="transmembrane region" description="Helical" evidence="10">
    <location>
        <begin position="175"/>
        <end position="205"/>
    </location>
</feature>
<dbReference type="GO" id="GO:0007165">
    <property type="term" value="P:signal transduction"/>
    <property type="evidence" value="ECO:0007669"/>
    <property type="project" value="UniProtKB-KW"/>
</dbReference>
<comment type="subcellular location">
    <subcellularLocation>
        <location evidence="1 10">Cell membrane</location>
        <topology evidence="1 10">Multi-pass membrane protein</topology>
    </subcellularLocation>
</comment>
<keyword evidence="9 10" id="KW-0807">Transducer</keyword>
<accession>A0A8S4G9F7</accession>
<evidence type="ECO:0000313" key="11">
    <source>
        <dbReference type="EMBL" id="CAG9136277.1"/>
    </source>
</evidence>
<dbReference type="EMBL" id="CAJHNJ030000132">
    <property type="protein sequence ID" value="CAG9136277.1"/>
    <property type="molecule type" value="Genomic_DNA"/>
</dbReference>
<name>A0A8S4G9F7_PLUXY</name>
<dbReference type="GO" id="GO:0005549">
    <property type="term" value="F:odorant binding"/>
    <property type="evidence" value="ECO:0007669"/>
    <property type="project" value="InterPro"/>
</dbReference>
<evidence type="ECO:0000256" key="6">
    <source>
        <dbReference type="ARBA" id="ARBA00022989"/>
    </source>
</evidence>
<dbReference type="PANTHER" id="PTHR21137">
    <property type="entry name" value="ODORANT RECEPTOR"/>
    <property type="match status" value="1"/>
</dbReference>
<evidence type="ECO:0000256" key="5">
    <source>
        <dbReference type="ARBA" id="ARBA00022725"/>
    </source>
</evidence>
<protein>
    <recommendedName>
        <fullName evidence="10">Odorant receptor</fullName>
    </recommendedName>
</protein>
<dbReference type="AlphaFoldDB" id="A0A8S4G9F7"/>
<proteinExistence type="inferred from homology"/>
<feature type="transmembrane region" description="Helical" evidence="10">
    <location>
        <begin position="264"/>
        <end position="288"/>
    </location>
</feature>
<keyword evidence="6 10" id="KW-1133">Transmembrane helix</keyword>
<keyword evidence="7 10" id="KW-0472">Membrane</keyword>
<comment type="caution">
    <text evidence="11">The sequence shown here is derived from an EMBL/GenBank/DDBJ whole genome shotgun (WGS) entry which is preliminary data.</text>
</comment>
<keyword evidence="3 10" id="KW-0716">Sensory transduction</keyword>
<evidence type="ECO:0000256" key="3">
    <source>
        <dbReference type="ARBA" id="ARBA00022606"/>
    </source>
</evidence>
<organism evidence="11 12">
    <name type="scientific">Plutella xylostella</name>
    <name type="common">Diamondback moth</name>
    <name type="synonym">Plutella maculipennis</name>
    <dbReference type="NCBI Taxonomy" id="51655"/>
    <lineage>
        <taxon>Eukaryota</taxon>
        <taxon>Metazoa</taxon>
        <taxon>Ecdysozoa</taxon>
        <taxon>Arthropoda</taxon>
        <taxon>Hexapoda</taxon>
        <taxon>Insecta</taxon>
        <taxon>Pterygota</taxon>
        <taxon>Neoptera</taxon>
        <taxon>Endopterygota</taxon>
        <taxon>Lepidoptera</taxon>
        <taxon>Glossata</taxon>
        <taxon>Ditrysia</taxon>
        <taxon>Yponomeutoidea</taxon>
        <taxon>Plutellidae</taxon>
        <taxon>Plutella</taxon>
    </lineage>
</organism>
<sequence length="429" mass="47289">MKDYLVLRSACEKIFYAGGGDFWFEEGALGNENHILYKAYTISIFSMCLVMTVLEILAAFAGGFPDDEHSDAVTFALSHTIVLAKMSSVVVRKRVVRALCRDAVKVCAAHEDPKLMATKAKIIRMNVAAYFACVYGSCVFYVFEGLRKLYFDGTHFVTIVTYWPSFSDNSAAATAFRIICTLVLSFMMLPMIAFDSLAVTFLIIIKYKFITLRNFFERLEGEFCKVASAESLEAATELFEKRLKEGIVMHQELLRISKEVDLSFGVLIALSVCLSFVSDISLLLSLTLAEQLPFTTSLKIILFMTALLFLLAEFLCNAGEITYQASLLSGALFASGWQRLGGGAGGRARLLVPAAAAAQRPVVMKAFSMLPLTYATFLTRTLTEQTNRRAGAGRGGRGSPQNMDGTAKAPMFYAKKSKPSVFDSVFRLL</sequence>
<dbReference type="Pfam" id="PF02949">
    <property type="entry name" value="7tm_6"/>
    <property type="match status" value="1"/>
</dbReference>
<evidence type="ECO:0000256" key="4">
    <source>
        <dbReference type="ARBA" id="ARBA00022692"/>
    </source>
</evidence>
<evidence type="ECO:0000256" key="10">
    <source>
        <dbReference type="RuleBase" id="RU351113"/>
    </source>
</evidence>
<keyword evidence="12" id="KW-1185">Reference proteome</keyword>
<feature type="transmembrane region" description="Helical" evidence="10">
    <location>
        <begin position="300"/>
        <end position="319"/>
    </location>
</feature>
<evidence type="ECO:0000256" key="1">
    <source>
        <dbReference type="ARBA" id="ARBA00004651"/>
    </source>
</evidence>
<reference evidence="11" key="1">
    <citation type="submission" date="2020-11" db="EMBL/GenBank/DDBJ databases">
        <authorList>
            <person name="Whiteford S."/>
        </authorList>
    </citation>
    <scope>NUCLEOTIDE SEQUENCE</scope>
</reference>
<keyword evidence="4 10" id="KW-0812">Transmembrane</keyword>
<keyword evidence="5 10" id="KW-0552">Olfaction</keyword>
<dbReference type="GO" id="GO:0005886">
    <property type="term" value="C:plasma membrane"/>
    <property type="evidence" value="ECO:0007669"/>
    <property type="project" value="UniProtKB-SubCell"/>
</dbReference>
<comment type="similarity">
    <text evidence="10">Belongs to the insect chemoreceptor superfamily. Heteromeric odorant receptor channel (TC 1.A.69) family.</text>
</comment>
<gene>
    <name evidence="11" type="ORF">PLXY2_LOCUS14522</name>
</gene>
<dbReference type="PANTHER" id="PTHR21137:SF35">
    <property type="entry name" value="ODORANT RECEPTOR 19A-RELATED"/>
    <property type="match status" value="1"/>
</dbReference>
<feature type="transmembrane region" description="Helical" evidence="10">
    <location>
        <begin position="39"/>
        <end position="60"/>
    </location>
</feature>
<dbReference type="Proteomes" id="UP000653454">
    <property type="component" value="Unassembled WGS sequence"/>
</dbReference>
<feature type="transmembrane region" description="Helical" evidence="10">
    <location>
        <begin position="72"/>
        <end position="91"/>
    </location>
</feature>
<comment type="caution">
    <text evidence="10">Lacks conserved residue(s) required for the propagation of feature annotation.</text>
</comment>
<dbReference type="GO" id="GO:0004984">
    <property type="term" value="F:olfactory receptor activity"/>
    <property type="evidence" value="ECO:0007669"/>
    <property type="project" value="InterPro"/>
</dbReference>
<evidence type="ECO:0000256" key="8">
    <source>
        <dbReference type="ARBA" id="ARBA00023170"/>
    </source>
</evidence>
<evidence type="ECO:0000256" key="9">
    <source>
        <dbReference type="ARBA" id="ARBA00023224"/>
    </source>
</evidence>
<feature type="transmembrane region" description="Helical" evidence="10">
    <location>
        <begin position="123"/>
        <end position="143"/>
    </location>
</feature>